<keyword evidence="1" id="KW-0812">Transmembrane</keyword>
<dbReference type="InParanoid" id="A0A165E7S0"/>
<keyword evidence="3" id="KW-1185">Reference proteome</keyword>
<evidence type="ECO:0000256" key="1">
    <source>
        <dbReference type="SAM" id="Phobius"/>
    </source>
</evidence>
<accession>A0A165E7S0</accession>
<organism evidence="2 3">
    <name type="scientific">Exidia glandulosa HHB12029</name>
    <dbReference type="NCBI Taxonomy" id="1314781"/>
    <lineage>
        <taxon>Eukaryota</taxon>
        <taxon>Fungi</taxon>
        <taxon>Dikarya</taxon>
        <taxon>Basidiomycota</taxon>
        <taxon>Agaricomycotina</taxon>
        <taxon>Agaricomycetes</taxon>
        <taxon>Auriculariales</taxon>
        <taxon>Exidiaceae</taxon>
        <taxon>Exidia</taxon>
    </lineage>
</organism>
<keyword evidence="1" id="KW-0472">Membrane</keyword>
<name>A0A165E7S0_EXIGL</name>
<dbReference type="AlphaFoldDB" id="A0A165E7S0"/>
<reference evidence="2 3" key="1">
    <citation type="journal article" date="2016" name="Mol. Biol. Evol.">
        <title>Comparative Genomics of Early-Diverging Mushroom-Forming Fungi Provides Insights into the Origins of Lignocellulose Decay Capabilities.</title>
        <authorList>
            <person name="Nagy L.G."/>
            <person name="Riley R."/>
            <person name="Tritt A."/>
            <person name="Adam C."/>
            <person name="Daum C."/>
            <person name="Floudas D."/>
            <person name="Sun H."/>
            <person name="Yadav J.S."/>
            <person name="Pangilinan J."/>
            <person name="Larsson K.H."/>
            <person name="Matsuura K."/>
            <person name="Barry K."/>
            <person name="Labutti K."/>
            <person name="Kuo R."/>
            <person name="Ohm R.A."/>
            <person name="Bhattacharya S.S."/>
            <person name="Shirouzu T."/>
            <person name="Yoshinaga Y."/>
            <person name="Martin F.M."/>
            <person name="Grigoriev I.V."/>
            <person name="Hibbett D.S."/>
        </authorList>
    </citation>
    <scope>NUCLEOTIDE SEQUENCE [LARGE SCALE GENOMIC DNA]</scope>
    <source>
        <strain evidence="2 3">HHB12029</strain>
    </source>
</reference>
<keyword evidence="1" id="KW-1133">Transmembrane helix</keyword>
<evidence type="ECO:0000313" key="3">
    <source>
        <dbReference type="Proteomes" id="UP000077266"/>
    </source>
</evidence>
<dbReference type="Proteomes" id="UP000077266">
    <property type="component" value="Unassembled WGS sequence"/>
</dbReference>
<protein>
    <submittedName>
        <fullName evidence="2">Uncharacterized protein</fullName>
    </submittedName>
</protein>
<sequence length="87" mass="9847">MMVPHPRTQALRESWLQRALRKRSALWLAVRLWYEVRACDALMLLFRAVCALLLLVGSPIAVRQLVLKTALLVDSVRLSRVGAGVPR</sequence>
<evidence type="ECO:0000313" key="2">
    <source>
        <dbReference type="EMBL" id="KZV86254.1"/>
    </source>
</evidence>
<gene>
    <name evidence="2" type="ORF">EXIGLDRAFT_229017</name>
</gene>
<dbReference type="EMBL" id="KV426161">
    <property type="protein sequence ID" value="KZV86254.1"/>
    <property type="molecule type" value="Genomic_DNA"/>
</dbReference>
<proteinExistence type="predicted"/>
<feature type="transmembrane region" description="Helical" evidence="1">
    <location>
        <begin position="41"/>
        <end position="62"/>
    </location>
</feature>